<comment type="caution">
    <text evidence="2">The sequence shown here is derived from an EMBL/GenBank/DDBJ whole genome shotgun (WGS) entry which is preliminary data.</text>
</comment>
<feature type="region of interest" description="Disordered" evidence="1">
    <location>
        <begin position="68"/>
        <end position="101"/>
    </location>
</feature>
<dbReference type="EMBL" id="ML996390">
    <property type="protein sequence ID" value="KAF2726789.1"/>
    <property type="molecule type" value="Genomic_DNA"/>
</dbReference>
<sequence length="498" mass="55666">MARKKGSKPVKGRRTSDYYTAHGIDEDFRPSRSKTHQPNGGIRKTLKKGVQSFKTACEKLISPPAKKSIIVKLKLPTPPTTPQPGQDDKVQSPTEAQSPADIQSPAEIQPPAEIQSPTNSHDVTVGPFLQPMVDINARTITTANRQQQVKEAMSIPQPVEVIHSSITKMEQQQQGVKDIDPPLHPMEEGYGEITGTTPFPDIGDEWPADQCQEYHCMLHCTANCVRIRRRLVRYHNKFVCTCVHPSERLCPPPAQAAHNEISIDIVEAKDLLRQLCESSAIMPVHQLLSCGSPALYLAGNMFPSDVCRLARQSVFTELDNVIHTMIPDANRVLNIKSNEMYKLAVGCLGLRMKEYAKTFYPGTFIGKSGSRGKYKIVAGVSNALVNQNLFLKTIWQAWMKVLCKFIKGLIKKQKKKAEQARAEQARAEQARAEQARAEQALREEQTRMKLKRKQVEDEDVEDGRETKRSRNENGAGVMMEVMAAAGAAAKDRRGRRRI</sequence>
<dbReference type="AlphaFoldDB" id="A0A9P4QHZ1"/>
<feature type="compositionally biased region" description="Basic and acidic residues" evidence="1">
    <location>
        <begin position="421"/>
        <end position="447"/>
    </location>
</feature>
<keyword evidence="3" id="KW-1185">Reference proteome</keyword>
<feature type="region of interest" description="Disordered" evidence="1">
    <location>
        <begin position="1"/>
        <end position="47"/>
    </location>
</feature>
<evidence type="ECO:0000313" key="2">
    <source>
        <dbReference type="EMBL" id="KAF2726789.1"/>
    </source>
</evidence>
<organism evidence="2 3">
    <name type="scientific">Polyplosphaeria fusca</name>
    <dbReference type="NCBI Taxonomy" id="682080"/>
    <lineage>
        <taxon>Eukaryota</taxon>
        <taxon>Fungi</taxon>
        <taxon>Dikarya</taxon>
        <taxon>Ascomycota</taxon>
        <taxon>Pezizomycotina</taxon>
        <taxon>Dothideomycetes</taxon>
        <taxon>Pleosporomycetidae</taxon>
        <taxon>Pleosporales</taxon>
        <taxon>Tetraplosphaeriaceae</taxon>
        <taxon>Polyplosphaeria</taxon>
    </lineage>
</organism>
<reference evidence="2" key="1">
    <citation type="journal article" date="2020" name="Stud. Mycol.">
        <title>101 Dothideomycetes genomes: a test case for predicting lifestyles and emergence of pathogens.</title>
        <authorList>
            <person name="Haridas S."/>
            <person name="Albert R."/>
            <person name="Binder M."/>
            <person name="Bloem J."/>
            <person name="Labutti K."/>
            <person name="Salamov A."/>
            <person name="Andreopoulos B."/>
            <person name="Baker S."/>
            <person name="Barry K."/>
            <person name="Bills G."/>
            <person name="Bluhm B."/>
            <person name="Cannon C."/>
            <person name="Castanera R."/>
            <person name="Culley D."/>
            <person name="Daum C."/>
            <person name="Ezra D."/>
            <person name="Gonzalez J."/>
            <person name="Henrissat B."/>
            <person name="Kuo A."/>
            <person name="Liang C."/>
            <person name="Lipzen A."/>
            <person name="Lutzoni F."/>
            <person name="Magnuson J."/>
            <person name="Mondo S."/>
            <person name="Nolan M."/>
            <person name="Ohm R."/>
            <person name="Pangilinan J."/>
            <person name="Park H.-J."/>
            <person name="Ramirez L."/>
            <person name="Alfaro M."/>
            <person name="Sun H."/>
            <person name="Tritt A."/>
            <person name="Yoshinaga Y."/>
            <person name="Zwiers L.-H."/>
            <person name="Turgeon B."/>
            <person name="Goodwin S."/>
            <person name="Spatafora J."/>
            <person name="Crous P."/>
            <person name="Grigoriev I."/>
        </authorList>
    </citation>
    <scope>NUCLEOTIDE SEQUENCE</scope>
    <source>
        <strain evidence="2">CBS 125425</strain>
    </source>
</reference>
<feature type="compositionally biased region" description="Low complexity" evidence="1">
    <location>
        <begin position="474"/>
        <end position="488"/>
    </location>
</feature>
<name>A0A9P4QHZ1_9PLEO</name>
<evidence type="ECO:0000313" key="3">
    <source>
        <dbReference type="Proteomes" id="UP000799444"/>
    </source>
</evidence>
<accession>A0A9P4QHZ1</accession>
<protein>
    <submittedName>
        <fullName evidence="2">Uncharacterized protein</fullName>
    </submittedName>
</protein>
<feature type="compositionally biased region" description="Polar residues" evidence="1">
    <location>
        <begin position="91"/>
        <end position="101"/>
    </location>
</feature>
<dbReference type="Proteomes" id="UP000799444">
    <property type="component" value="Unassembled WGS sequence"/>
</dbReference>
<feature type="compositionally biased region" description="Basic residues" evidence="1">
    <location>
        <begin position="1"/>
        <end position="13"/>
    </location>
</feature>
<feature type="region of interest" description="Disordered" evidence="1">
    <location>
        <begin position="421"/>
        <end position="498"/>
    </location>
</feature>
<proteinExistence type="predicted"/>
<evidence type="ECO:0000256" key="1">
    <source>
        <dbReference type="SAM" id="MobiDB-lite"/>
    </source>
</evidence>
<gene>
    <name evidence="2" type="ORF">EJ04DRAFT_160449</name>
</gene>